<dbReference type="InterPro" id="IPR052529">
    <property type="entry name" value="Bact_Transport_Assoc"/>
</dbReference>
<comment type="caution">
    <text evidence="4">The sequence shown here is derived from an EMBL/GenBank/DDBJ whole genome shotgun (WGS) entry which is preliminary data.</text>
</comment>
<name>A0ABW2QE86_9MICO</name>
<proteinExistence type="predicted"/>
<dbReference type="Pfam" id="PF04235">
    <property type="entry name" value="DUF418"/>
    <property type="match status" value="1"/>
</dbReference>
<feature type="transmembrane region" description="Helical" evidence="2">
    <location>
        <begin position="344"/>
        <end position="363"/>
    </location>
</feature>
<feature type="transmembrane region" description="Helical" evidence="2">
    <location>
        <begin position="215"/>
        <end position="241"/>
    </location>
</feature>
<dbReference type="PANTHER" id="PTHR30590:SF2">
    <property type="entry name" value="INNER MEMBRANE PROTEIN"/>
    <property type="match status" value="1"/>
</dbReference>
<dbReference type="PANTHER" id="PTHR30590">
    <property type="entry name" value="INNER MEMBRANE PROTEIN"/>
    <property type="match status" value="1"/>
</dbReference>
<keyword evidence="2" id="KW-0472">Membrane</keyword>
<feature type="transmembrane region" description="Helical" evidence="2">
    <location>
        <begin position="76"/>
        <end position="94"/>
    </location>
</feature>
<protein>
    <submittedName>
        <fullName evidence="4">DUF418 domain-containing protein</fullName>
    </submittedName>
</protein>
<keyword evidence="2" id="KW-1133">Transmembrane helix</keyword>
<keyword evidence="2" id="KW-0812">Transmembrane</keyword>
<dbReference type="EMBL" id="JBHTCQ010000005">
    <property type="protein sequence ID" value="MFC7407142.1"/>
    <property type="molecule type" value="Genomic_DNA"/>
</dbReference>
<feature type="transmembrane region" description="Helical" evidence="2">
    <location>
        <begin position="369"/>
        <end position="392"/>
    </location>
</feature>
<sequence>MAATSAPSVTRGPTRDTERAPAPDLARGFMLVLIALANTPFYLWASQAGASGTAHPVDGSVADRVTQFLVMTTVDLRVYPMFAFLFGYGMVQLFRRQVSSGTPEGRARRLLQRRNLWLLLFGFVHAALLWMGDVLGAYGLAGLILVGLFFRRRDRTLVVWASVLTGLLVLMVAFSAVGAFFAMQLPPSEAAAMSFSFEEPSIGDPDYLRSIADRLLFWLGLSVGQGLLMLVVPIMILLAFVAARREILERPGQHLRLLRTTAVAGIAVGWLGGLPHALVHVGAWDFPEQISWVFMPLQLFTGLFGGLGYVALFGLLGHRIAISGARPAPTSPAGSVIAVGKRSLSCYLAQSVLCAPVLAAWGLGLGEHMGSFVMALYAVVVWLVTLVLAVWFERTGRRGPAEVLLRRLVYRRAATPAPAPQAGQERPV</sequence>
<gene>
    <name evidence="4" type="ORF">ACFQQL_18645</name>
</gene>
<feature type="transmembrane region" description="Helical" evidence="2">
    <location>
        <begin position="158"/>
        <end position="183"/>
    </location>
</feature>
<feature type="transmembrane region" description="Helical" evidence="2">
    <location>
        <begin position="262"/>
        <end position="284"/>
    </location>
</feature>
<keyword evidence="5" id="KW-1185">Reference proteome</keyword>
<evidence type="ECO:0000313" key="5">
    <source>
        <dbReference type="Proteomes" id="UP001596455"/>
    </source>
</evidence>
<dbReference type="RefSeq" id="WP_382396671.1">
    <property type="nucleotide sequence ID" value="NZ_JBHTCQ010000005.1"/>
</dbReference>
<feature type="transmembrane region" description="Helical" evidence="2">
    <location>
        <begin position="25"/>
        <end position="45"/>
    </location>
</feature>
<feature type="transmembrane region" description="Helical" evidence="2">
    <location>
        <begin position="136"/>
        <end position="151"/>
    </location>
</feature>
<dbReference type="InterPro" id="IPR007349">
    <property type="entry name" value="DUF418"/>
</dbReference>
<evidence type="ECO:0000313" key="4">
    <source>
        <dbReference type="EMBL" id="MFC7407142.1"/>
    </source>
</evidence>
<feature type="transmembrane region" description="Helical" evidence="2">
    <location>
        <begin position="115"/>
        <end position="130"/>
    </location>
</feature>
<reference evidence="5" key="1">
    <citation type="journal article" date="2019" name="Int. J. Syst. Evol. Microbiol.">
        <title>The Global Catalogue of Microorganisms (GCM) 10K type strain sequencing project: providing services to taxonomists for standard genome sequencing and annotation.</title>
        <authorList>
            <consortium name="The Broad Institute Genomics Platform"/>
            <consortium name="The Broad Institute Genome Sequencing Center for Infectious Disease"/>
            <person name="Wu L."/>
            <person name="Ma J."/>
        </authorList>
    </citation>
    <scope>NUCLEOTIDE SEQUENCE [LARGE SCALE GENOMIC DNA]</scope>
    <source>
        <strain evidence="5">JCM 1490</strain>
    </source>
</reference>
<evidence type="ECO:0000256" key="2">
    <source>
        <dbReference type="SAM" id="Phobius"/>
    </source>
</evidence>
<accession>A0ABW2QE86</accession>
<dbReference type="Proteomes" id="UP001596455">
    <property type="component" value="Unassembled WGS sequence"/>
</dbReference>
<feature type="transmembrane region" description="Helical" evidence="2">
    <location>
        <begin position="290"/>
        <end position="316"/>
    </location>
</feature>
<feature type="domain" description="DUF418" evidence="3">
    <location>
        <begin position="242"/>
        <end position="411"/>
    </location>
</feature>
<feature type="region of interest" description="Disordered" evidence="1">
    <location>
        <begin position="1"/>
        <end position="21"/>
    </location>
</feature>
<evidence type="ECO:0000256" key="1">
    <source>
        <dbReference type="SAM" id="MobiDB-lite"/>
    </source>
</evidence>
<organism evidence="4 5">
    <name type="scientific">Georgenia alba</name>
    <dbReference type="NCBI Taxonomy" id="2233858"/>
    <lineage>
        <taxon>Bacteria</taxon>
        <taxon>Bacillati</taxon>
        <taxon>Actinomycetota</taxon>
        <taxon>Actinomycetes</taxon>
        <taxon>Micrococcales</taxon>
        <taxon>Bogoriellaceae</taxon>
        <taxon>Georgenia</taxon>
    </lineage>
</organism>
<evidence type="ECO:0000259" key="3">
    <source>
        <dbReference type="Pfam" id="PF04235"/>
    </source>
</evidence>